<dbReference type="GO" id="GO:0032435">
    <property type="term" value="P:negative regulation of proteasomal ubiquitin-dependent protein catabolic process"/>
    <property type="evidence" value="ECO:0007669"/>
    <property type="project" value="TreeGrafter"/>
</dbReference>
<evidence type="ECO:0000259" key="5">
    <source>
        <dbReference type="PROSITE" id="PS50030"/>
    </source>
</evidence>
<evidence type="ECO:0000313" key="8">
    <source>
        <dbReference type="Proteomes" id="UP000663827"/>
    </source>
</evidence>
<evidence type="ECO:0000256" key="2">
    <source>
        <dbReference type="ARBA" id="ARBA00022490"/>
    </source>
</evidence>
<evidence type="ECO:0000256" key="3">
    <source>
        <dbReference type="ARBA" id="ARBA00023054"/>
    </source>
</evidence>
<keyword evidence="2" id="KW-0963">Cytoplasm</keyword>
<dbReference type="Pfam" id="PF22562">
    <property type="entry name" value="UBA_7"/>
    <property type="match status" value="1"/>
</dbReference>
<comment type="subcellular location">
    <subcellularLocation>
        <location evidence="1">Cytoplasm</location>
    </subcellularLocation>
</comment>
<dbReference type="Pfam" id="PF00789">
    <property type="entry name" value="UBX"/>
    <property type="match status" value="1"/>
</dbReference>
<dbReference type="AlphaFoldDB" id="A0A8H3EBK0"/>
<dbReference type="GO" id="GO:1903094">
    <property type="term" value="P:negative regulation of protein K48-linked deubiquitination"/>
    <property type="evidence" value="ECO:0007669"/>
    <property type="project" value="TreeGrafter"/>
</dbReference>
<gene>
    <name evidence="7" type="ORF">RDB_LOCUS142798</name>
</gene>
<dbReference type="Gene3D" id="3.10.20.90">
    <property type="entry name" value="Phosphatidylinositol 3-kinase Catalytic Subunit, Chain A, domain 1"/>
    <property type="match status" value="1"/>
</dbReference>
<dbReference type="InterPro" id="IPR013087">
    <property type="entry name" value="Znf_C2H2_type"/>
</dbReference>
<keyword evidence="3" id="KW-0175">Coiled coil</keyword>
<dbReference type="Gene3D" id="1.10.8.10">
    <property type="entry name" value="DNA helicase RuvA subunit, C-terminal domain"/>
    <property type="match status" value="1"/>
</dbReference>
<dbReference type="InterPro" id="IPR009060">
    <property type="entry name" value="UBA-like_sf"/>
</dbReference>
<dbReference type="PROSITE" id="PS50030">
    <property type="entry name" value="UBA"/>
    <property type="match status" value="1"/>
</dbReference>
<dbReference type="PROSITE" id="PS00028">
    <property type="entry name" value="ZINC_FINGER_C2H2_1"/>
    <property type="match status" value="1"/>
</dbReference>
<dbReference type="SUPFAM" id="SSF46934">
    <property type="entry name" value="UBA-like"/>
    <property type="match status" value="1"/>
</dbReference>
<reference evidence="7" key="1">
    <citation type="submission" date="2021-01" db="EMBL/GenBank/DDBJ databases">
        <authorList>
            <person name="Kaushik A."/>
        </authorList>
    </citation>
    <scope>NUCLEOTIDE SEQUENCE</scope>
    <source>
        <strain evidence="7">AG5</strain>
    </source>
</reference>
<dbReference type="InterPro" id="IPR001012">
    <property type="entry name" value="UBX_dom"/>
</dbReference>
<evidence type="ECO:0000259" key="6">
    <source>
        <dbReference type="PROSITE" id="PS50033"/>
    </source>
</evidence>
<dbReference type="PROSITE" id="PS50033">
    <property type="entry name" value="UBX"/>
    <property type="match status" value="1"/>
</dbReference>
<feature type="region of interest" description="Disordered" evidence="4">
    <location>
        <begin position="216"/>
        <end position="249"/>
    </location>
</feature>
<dbReference type="InterPro" id="IPR029071">
    <property type="entry name" value="Ubiquitin-like_domsf"/>
</dbReference>
<accession>A0A8H3EBK0</accession>
<feature type="domain" description="UBX" evidence="6">
    <location>
        <begin position="248"/>
        <end position="328"/>
    </location>
</feature>
<feature type="domain" description="UBA" evidence="5">
    <location>
        <begin position="6"/>
        <end position="40"/>
    </location>
</feature>
<feature type="region of interest" description="Disordered" evidence="4">
    <location>
        <begin position="115"/>
        <end position="141"/>
    </location>
</feature>
<dbReference type="GO" id="GO:0031397">
    <property type="term" value="P:negative regulation of protein ubiquitination"/>
    <property type="evidence" value="ECO:0007669"/>
    <property type="project" value="TreeGrafter"/>
</dbReference>
<name>A0A8H3EBK0_9AGAM</name>
<dbReference type="SMART" id="SM00166">
    <property type="entry name" value="UBX"/>
    <property type="match status" value="1"/>
</dbReference>
<feature type="region of interest" description="Disordered" evidence="4">
    <location>
        <begin position="32"/>
        <end position="93"/>
    </location>
</feature>
<dbReference type="PANTHER" id="PTHR46340:SF1">
    <property type="entry name" value="UBX DOMAIN-CONTAINING PROTEIN 1"/>
    <property type="match status" value="1"/>
</dbReference>
<dbReference type="InterPro" id="IPR015940">
    <property type="entry name" value="UBA"/>
</dbReference>
<evidence type="ECO:0000313" key="7">
    <source>
        <dbReference type="EMBL" id="CAE7205089.1"/>
    </source>
</evidence>
<feature type="compositionally biased region" description="Low complexity" evidence="4">
    <location>
        <begin position="235"/>
        <end position="249"/>
    </location>
</feature>
<dbReference type="EMBL" id="CAJNJQ010003815">
    <property type="protein sequence ID" value="CAE7205089.1"/>
    <property type="molecule type" value="Genomic_DNA"/>
</dbReference>
<comment type="caution">
    <text evidence="7">The sequence shown here is derived from an EMBL/GenBank/DDBJ whole genome shotgun (WGS) entry which is preliminary data.</text>
</comment>
<dbReference type="SUPFAM" id="SSF54236">
    <property type="entry name" value="Ubiquitin-like"/>
    <property type="match status" value="1"/>
</dbReference>
<dbReference type="GO" id="GO:0005634">
    <property type="term" value="C:nucleus"/>
    <property type="evidence" value="ECO:0007669"/>
    <property type="project" value="TreeGrafter"/>
</dbReference>
<sequence>MATDRDQLISMGFPPERVDWALKATNNAGLQPAMDHILENDGKPVPELSSITSSSAPPPQTGEDDEDLDALRAQYGDAATSSSGGNPSAGGVAQSIKCSQCGKIFRDTALANFHAEKSGHDQFEESTEEIKPLTEEEKKQKLAELRERMEEKRAAKAAEDAKEARANELIRRKGGQDIGSIKEELQLKEAEKEARQRKQDKLDDAKAKAAVRAQIEADKKGREYQQPPVSGVGGATSARAAAPGAKSAEATTTRLQIRLASGGAPLTTTMASDSTLHEVALFVESQNPAISSQTVTFSTTFPRKSFSRSDFTRTLKELDLVPSAVLMAS</sequence>
<organism evidence="7 8">
    <name type="scientific">Rhizoctonia solani</name>
    <dbReference type="NCBI Taxonomy" id="456999"/>
    <lineage>
        <taxon>Eukaryota</taxon>
        <taxon>Fungi</taxon>
        <taxon>Dikarya</taxon>
        <taxon>Basidiomycota</taxon>
        <taxon>Agaricomycotina</taxon>
        <taxon>Agaricomycetes</taxon>
        <taxon>Cantharellales</taxon>
        <taxon>Ceratobasidiaceae</taxon>
        <taxon>Rhizoctonia</taxon>
    </lineage>
</organism>
<evidence type="ECO:0000256" key="1">
    <source>
        <dbReference type="ARBA" id="ARBA00004496"/>
    </source>
</evidence>
<dbReference type="Proteomes" id="UP000663827">
    <property type="component" value="Unassembled WGS sequence"/>
</dbReference>
<dbReference type="PANTHER" id="PTHR46340">
    <property type="entry name" value="UBX DOMAIN-CONTAINING PROTEIN 1"/>
    <property type="match status" value="1"/>
</dbReference>
<dbReference type="GO" id="GO:0036435">
    <property type="term" value="F:K48-linked polyubiquitin modification-dependent protein binding"/>
    <property type="evidence" value="ECO:0007669"/>
    <property type="project" value="TreeGrafter"/>
</dbReference>
<dbReference type="GO" id="GO:0005737">
    <property type="term" value="C:cytoplasm"/>
    <property type="evidence" value="ECO:0007669"/>
    <property type="project" value="UniProtKB-SubCell"/>
</dbReference>
<proteinExistence type="predicted"/>
<protein>
    <submittedName>
        <fullName evidence="7">Uncharacterized protein</fullName>
    </submittedName>
</protein>
<evidence type="ECO:0000256" key="4">
    <source>
        <dbReference type="SAM" id="MobiDB-lite"/>
    </source>
</evidence>